<comment type="caution">
    <text evidence="5">The sequence shown here is derived from an EMBL/GenBank/DDBJ whole genome shotgun (WGS) entry which is preliminary data.</text>
</comment>
<evidence type="ECO:0000313" key="5">
    <source>
        <dbReference type="EMBL" id="KAJ7943587.1"/>
    </source>
</evidence>
<feature type="compositionally biased region" description="Low complexity" evidence="4">
    <location>
        <begin position="26"/>
        <end position="57"/>
    </location>
</feature>
<feature type="repeat" description="WD" evidence="3">
    <location>
        <begin position="268"/>
        <end position="309"/>
    </location>
</feature>
<protein>
    <submittedName>
        <fullName evidence="5">WD40 repeat</fullName>
    </submittedName>
</protein>
<dbReference type="PROSITE" id="PS00678">
    <property type="entry name" value="WD_REPEATS_1"/>
    <property type="match status" value="1"/>
</dbReference>
<reference evidence="5" key="1">
    <citation type="journal article" date="2023" name="Science">
        <title>Elucidation of the pathway for biosynthesis of saponin adjuvants from the soapbark tree.</title>
        <authorList>
            <person name="Reed J."/>
            <person name="Orme A."/>
            <person name="El-Demerdash A."/>
            <person name="Owen C."/>
            <person name="Martin L.B.B."/>
            <person name="Misra R.C."/>
            <person name="Kikuchi S."/>
            <person name="Rejzek M."/>
            <person name="Martin A.C."/>
            <person name="Harkess A."/>
            <person name="Leebens-Mack J."/>
            <person name="Louveau T."/>
            <person name="Stephenson M.J."/>
            <person name="Osbourn A."/>
        </authorList>
    </citation>
    <scope>NUCLEOTIDE SEQUENCE</scope>
    <source>
        <strain evidence="5">S10</strain>
    </source>
</reference>
<dbReference type="SUPFAM" id="SSF50978">
    <property type="entry name" value="WD40 repeat-like"/>
    <property type="match status" value="1"/>
</dbReference>
<dbReference type="Gene3D" id="2.130.10.10">
    <property type="entry name" value="YVTN repeat-like/Quinoprotein amine dehydrogenase"/>
    <property type="match status" value="3"/>
</dbReference>
<dbReference type="PANTHER" id="PTHR22844">
    <property type="entry name" value="F-BOX AND WD40 DOMAIN PROTEIN"/>
    <property type="match status" value="1"/>
</dbReference>
<proteinExistence type="predicted"/>
<dbReference type="InterPro" id="IPR036322">
    <property type="entry name" value="WD40_repeat_dom_sf"/>
</dbReference>
<evidence type="ECO:0000256" key="3">
    <source>
        <dbReference type="PROSITE-ProRule" id="PRU00221"/>
    </source>
</evidence>
<gene>
    <name evidence="5" type="ORF">O6P43_033115</name>
</gene>
<keyword evidence="1 3" id="KW-0853">WD repeat</keyword>
<evidence type="ECO:0000256" key="2">
    <source>
        <dbReference type="ARBA" id="ARBA00022737"/>
    </source>
</evidence>
<dbReference type="SMART" id="SM00320">
    <property type="entry name" value="WD40"/>
    <property type="match status" value="7"/>
</dbReference>
<evidence type="ECO:0000313" key="6">
    <source>
        <dbReference type="Proteomes" id="UP001163823"/>
    </source>
</evidence>
<feature type="region of interest" description="Disordered" evidence="4">
    <location>
        <begin position="20"/>
        <end position="57"/>
    </location>
</feature>
<dbReference type="InterPro" id="IPR045182">
    <property type="entry name" value="JINGUBANG-like"/>
</dbReference>
<dbReference type="FunFam" id="2.130.10.10:FF:000775">
    <property type="entry name" value="BnaA09g28200D protein"/>
    <property type="match status" value="1"/>
</dbReference>
<evidence type="ECO:0000256" key="4">
    <source>
        <dbReference type="SAM" id="MobiDB-lite"/>
    </source>
</evidence>
<dbReference type="PROSITE" id="PS50082">
    <property type="entry name" value="WD_REPEATS_2"/>
    <property type="match status" value="4"/>
</dbReference>
<dbReference type="AlphaFoldDB" id="A0AAD7P659"/>
<feature type="repeat" description="WD" evidence="3">
    <location>
        <begin position="180"/>
        <end position="221"/>
    </location>
</feature>
<organism evidence="5 6">
    <name type="scientific">Quillaja saponaria</name>
    <name type="common">Soap bark tree</name>
    <dbReference type="NCBI Taxonomy" id="32244"/>
    <lineage>
        <taxon>Eukaryota</taxon>
        <taxon>Viridiplantae</taxon>
        <taxon>Streptophyta</taxon>
        <taxon>Embryophyta</taxon>
        <taxon>Tracheophyta</taxon>
        <taxon>Spermatophyta</taxon>
        <taxon>Magnoliopsida</taxon>
        <taxon>eudicotyledons</taxon>
        <taxon>Gunneridae</taxon>
        <taxon>Pentapetalae</taxon>
        <taxon>rosids</taxon>
        <taxon>fabids</taxon>
        <taxon>Fabales</taxon>
        <taxon>Quillajaceae</taxon>
        <taxon>Quillaja</taxon>
    </lineage>
</organism>
<dbReference type="InterPro" id="IPR019775">
    <property type="entry name" value="WD40_repeat_CS"/>
</dbReference>
<dbReference type="InterPro" id="IPR015943">
    <property type="entry name" value="WD40/YVTN_repeat-like_dom_sf"/>
</dbReference>
<keyword evidence="6" id="KW-1185">Reference proteome</keyword>
<dbReference type="KEGG" id="qsa:O6P43_033115"/>
<dbReference type="EMBL" id="JARAOO010000014">
    <property type="protein sequence ID" value="KAJ7943587.1"/>
    <property type="molecule type" value="Genomic_DNA"/>
</dbReference>
<dbReference type="PANTHER" id="PTHR22844:SF387">
    <property type="entry name" value="F3I6.5 PROTEIN"/>
    <property type="match status" value="1"/>
</dbReference>
<dbReference type="PROSITE" id="PS50294">
    <property type="entry name" value="WD_REPEATS_REGION"/>
    <property type="match status" value="3"/>
</dbReference>
<feature type="repeat" description="WD" evidence="3">
    <location>
        <begin position="223"/>
        <end position="263"/>
    </location>
</feature>
<dbReference type="InterPro" id="IPR020472">
    <property type="entry name" value="WD40_PAC1"/>
</dbReference>
<name>A0AAD7P659_QUISA</name>
<dbReference type="PRINTS" id="PR00320">
    <property type="entry name" value="GPROTEINBRPT"/>
</dbReference>
<dbReference type="Proteomes" id="UP001163823">
    <property type="component" value="Chromosome 14"/>
</dbReference>
<keyword evidence="2" id="KW-0677">Repeat</keyword>
<dbReference type="CDD" id="cd00200">
    <property type="entry name" value="WD40"/>
    <property type="match status" value="1"/>
</dbReference>
<evidence type="ECO:0000256" key="1">
    <source>
        <dbReference type="ARBA" id="ARBA00022574"/>
    </source>
</evidence>
<accession>A0AAD7P659</accession>
<dbReference type="InterPro" id="IPR001680">
    <property type="entry name" value="WD40_rpt"/>
</dbReference>
<sequence length="412" mass="45134">MALLKCPVLCHSEEDSQSHSIHLHSKSSTSSSLSSQPSLPSVPSLTPPSSSSSHHQLITTLKGHSSHISSLILYAKFLYSASSNSEIRGWSRYPFAHQTSGNTNNLVALSNGAIKSLVILGNNLFSAHKDNKIRVWKIENNLPNQKFNCIATLPTFSDRFSKFFSPKNYIEIRKHKKCTWVHHIDTVSALAVSNDGSLLYSASWDRSFKIWQTSDFKCLESVANAHEDAINALILSNNGFVYTGSADKKIKVWKKQLGDKKHSFLGTLEKHKSAVNALAISNDGSVLYSGACDRSILVWEAKNGDGNSNMVLMGAIRGHTKAVLCLAAMEDLVCSGSADNSVRIWRRGIDKSYSCLAVFEGHKRPVKCLAAVVDFNSTVSHGGSDQSGSSYLVYSGSLDCDVKVWKIWVPLL</sequence>
<feature type="repeat" description="WD" evidence="3">
    <location>
        <begin position="316"/>
        <end position="345"/>
    </location>
</feature>
<dbReference type="Pfam" id="PF00400">
    <property type="entry name" value="WD40"/>
    <property type="match status" value="5"/>
</dbReference>